<keyword evidence="1" id="KW-1133">Transmembrane helix</keyword>
<organism evidence="2 3">
    <name type="scientific">Defluviitalea saccharophila</name>
    <dbReference type="NCBI Taxonomy" id="879970"/>
    <lineage>
        <taxon>Bacteria</taxon>
        <taxon>Bacillati</taxon>
        <taxon>Bacillota</taxon>
        <taxon>Clostridia</taxon>
        <taxon>Lachnospirales</taxon>
        <taxon>Defluviitaleaceae</taxon>
        <taxon>Defluviitalea</taxon>
    </lineage>
</organism>
<proteinExistence type="predicted"/>
<feature type="transmembrane region" description="Helical" evidence="1">
    <location>
        <begin position="6"/>
        <end position="24"/>
    </location>
</feature>
<dbReference type="Proteomes" id="UP001486565">
    <property type="component" value="Chromosome"/>
</dbReference>
<accession>A0ABZ2Y4N3</accession>
<sequence>MIFEDKLFFIFFILIGLVVLYQLFKMLQIFSHGSSLRSNPNNNEVKKFIQFIKSLWFVPNHPIVWRSLKKTYHTVSNSGSIDFQLREELFEALKAKGVAGLYYPKKSNTSVSKS</sequence>
<gene>
    <name evidence="2" type="ORF">QBE51_08930</name>
</gene>
<protein>
    <submittedName>
        <fullName evidence="2">Uncharacterized protein</fullName>
    </submittedName>
</protein>
<evidence type="ECO:0000256" key="1">
    <source>
        <dbReference type="SAM" id="Phobius"/>
    </source>
</evidence>
<evidence type="ECO:0000313" key="3">
    <source>
        <dbReference type="Proteomes" id="UP001486565"/>
    </source>
</evidence>
<keyword evidence="1" id="KW-0472">Membrane</keyword>
<reference evidence="2 3" key="1">
    <citation type="submission" date="2023-03" db="EMBL/GenBank/DDBJ databases">
        <title>Novel Species.</title>
        <authorList>
            <person name="Ma S."/>
        </authorList>
    </citation>
    <scope>NUCLEOTIDE SEQUENCE [LARGE SCALE GENOMIC DNA]</scope>
    <source>
        <strain evidence="2 3">LIND6LT2</strain>
    </source>
</reference>
<dbReference type="EMBL" id="CP121687">
    <property type="protein sequence ID" value="WZL68942.1"/>
    <property type="molecule type" value="Genomic_DNA"/>
</dbReference>
<dbReference type="RefSeq" id="WP_341875950.1">
    <property type="nucleotide sequence ID" value="NZ_CP121687.1"/>
</dbReference>
<name>A0ABZ2Y4N3_9FIRM</name>
<keyword evidence="1" id="KW-0812">Transmembrane</keyword>
<keyword evidence="3" id="KW-1185">Reference proteome</keyword>
<evidence type="ECO:0000313" key="2">
    <source>
        <dbReference type="EMBL" id="WZL68942.1"/>
    </source>
</evidence>